<comment type="cofactor">
    <cofactor evidence="1">
        <name>heme</name>
        <dbReference type="ChEBI" id="CHEBI:30413"/>
    </cofactor>
</comment>
<dbReference type="PRINTS" id="PR00463">
    <property type="entry name" value="EP450I"/>
</dbReference>
<dbReference type="AlphaFoldDB" id="A0A178ZQG9"/>
<feature type="signal peptide" evidence="2">
    <location>
        <begin position="1"/>
        <end position="20"/>
    </location>
</feature>
<evidence type="ECO:0008006" key="5">
    <source>
        <dbReference type="Google" id="ProtNLM"/>
    </source>
</evidence>
<dbReference type="SUPFAM" id="SSF48264">
    <property type="entry name" value="Cytochrome P450"/>
    <property type="match status" value="1"/>
</dbReference>
<dbReference type="PANTHER" id="PTHR24305">
    <property type="entry name" value="CYTOCHROME P450"/>
    <property type="match status" value="1"/>
</dbReference>
<dbReference type="InterPro" id="IPR036396">
    <property type="entry name" value="Cyt_P450_sf"/>
</dbReference>
<gene>
    <name evidence="3" type="ORF">AYL99_03456</name>
</gene>
<dbReference type="PRINTS" id="PR00385">
    <property type="entry name" value="P450"/>
</dbReference>
<dbReference type="GeneID" id="30007626"/>
<evidence type="ECO:0000313" key="3">
    <source>
        <dbReference type="EMBL" id="OAP61255.1"/>
    </source>
</evidence>
<name>A0A178ZQG9_9EURO</name>
<dbReference type="GO" id="GO:0016705">
    <property type="term" value="F:oxidoreductase activity, acting on paired donors, with incorporation or reduction of molecular oxygen"/>
    <property type="evidence" value="ECO:0007669"/>
    <property type="project" value="InterPro"/>
</dbReference>
<keyword evidence="2" id="KW-0732">Signal</keyword>
<evidence type="ECO:0000256" key="2">
    <source>
        <dbReference type="SAM" id="SignalP"/>
    </source>
</evidence>
<dbReference type="OrthoDB" id="2789670at2759"/>
<dbReference type="GO" id="GO:0004497">
    <property type="term" value="F:monooxygenase activity"/>
    <property type="evidence" value="ECO:0007669"/>
    <property type="project" value="InterPro"/>
</dbReference>
<dbReference type="RefSeq" id="XP_018694622.1">
    <property type="nucleotide sequence ID" value="XM_018834972.1"/>
</dbReference>
<reference evidence="3 4" key="1">
    <citation type="submission" date="2016-04" db="EMBL/GenBank/DDBJ databases">
        <title>Draft genome of Fonsecaea erecta CBS 125763.</title>
        <authorList>
            <person name="Weiss V.A."/>
            <person name="Vicente V.A."/>
            <person name="Raittz R.T."/>
            <person name="Moreno L.F."/>
            <person name="De Souza E.M."/>
            <person name="Pedrosa F.O."/>
            <person name="Steffens M.B."/>
            <person name="Faoro H."/>
            <person name="Tadra-Sfeir M.Z."/>
            <person name="Najafzadeh M.J."/>
            <person name="Felipe M.S."/>
            <person name="Teixeira M."/>
            <person name="Sun J."/>
            <person name="Xi L."/>
            <person name="Gomes R."/>
            <person name="De Azevedo C.M."/>
            <person name="Salgado C.G."/>
            <person name="Da Silva M.B."/>
            <person name="Nascimento M.F."/>
            <person name="Queiroz-Telles F."/>
            <person name="Attili D.S."/>
            <person name="Gorbushina A."/>
        </authorList>
    </citation>
    <scope>NUCLEOTIDE SEQUENCE [LARGE SCALE GENOMIC DNA]</scope>
    <source>
        <strain evidence="3 4">CBS 125763</strain>
    </source>
</reference>
<dbReference type="PANTHER" id="PTHR24305:SF172">
    <property type="entry name" value="P450, PUTATIVE (EUROFUNG)-RELATED"/>
    <property type="match status" value="1"/>
</dbReference>
<dbReference type="Gene3D" id="1.10.630.10">
    <property type="entry name" value="Cytochrome P450"/>
    <property type="match status" value="1"/>
</dbReference>
<dbReference type="EMBL" id="LVYI01000003">
    <property type="protein sequence ID" value="OAP61255.1"/>
    <property type="molecule type" value="Genomic_DNA"/>
</dbReference>
<dbReference type="CDD" id="cd11061">
    <property type="entry name" value="CYP67-like"/>
    <property type="match status" value="1"/>
</dbReference>
<dbReference type="GO" id="GO:0005506">
    <property type="term" value="F:iron ion binding"/>
    <property type="evidence" value="ECO:0007669"/>
    <property type="project" value="InterPro"/>
</dbReference>
<proteinExistence type="predicted"/>
<dbReference type="STRING" id="1367422.A0A178ZQG9"/>
<dbReference type="InterPro" id="IPR001128">
    <property type="entry name" value="Cyt_P450"/>
</dbReference>
<feature type="binding site" description="axial binding residue" evidence="1">
    <location>
        <position position="464"/>
    </location>
    <ligand>
        <name>heme</name>
        <dbReference type="ChEBI" id="CHEBI:30413"/>
    </ligand>
    <ligandPart>
        <name>Fe</name>
        <dbReference type="ChEBI" id="CHEBI:18248"/>
    </ligandPart>
</feature>
<protein>
    <recommendedName>
        <fullName evidence="5">Cytochrome P450 monooxygenase</fullName>
    </recommendedName>
</protein>
<feature type="chain" id="PRO_5008098708" description="Cytochrome P450 monooxygenase" evidence="2">
    <location>
        <begin position="21"/>
        <end position="519"/>
    </location>
</feature>
<sequence length="519" mass="58801">MLLLALLLIALCGFASYCVAFPVLHYFWDAKGLRKYPNWSTFSGISDLPYVYLSAKGTRSQSIHEAHKKAPILRIGPNSLSFGDVNAIKDIYGHSSGCRKDLNYVILSGTHTHLIDVVDKGEHGRKRKQLSSAFAIKNLEGWEFKVAEVTGRLLKQFDAHCTAPLSSQDDIPDPAGLNLDFGKWINLFTIDAINNIALSAQLGLLEQGSDEVTAERMDGTTYRARYRQAQNQTSYAQSAMVWDYRNYHLLAKLSRLLPKWRKIWKEAEPWNDIVLHQVKERLRRYMAGEKLDDFFSALMDDKSGSPRNLELGELYAEVSVIINAGADTTAIALTNLLDALIRHPQHLATLREEVDGALDEDEVVAPYDKVKHLPFLRACIDESMRLMPPTSAALMRRTPPEGAQIMGEWIPGDTSVSMTIYGAHHDANIFPNPNEFQPQRWMDAEERKRMEPYYIPFTTGGRACIGRNISYLEQVVVLASLVHRYDFALPGPEWTLRRHEAFNIIVGEMPVKIWRRELS</sequence>
<keyword evidence="1" id="KW-0408">Iron</keyword>
<dbReference type="Pfam" id="PF00067">
    <property type="entry name" value="p450"/>
    <property type="match status" value="1"/>
</dbReference>
<dbReference type="InterPro" id="IPR050121">
    <property type="entry name" value="Cytochrome_P450_monoxygenase"/>
</dbReference>
<organism evidence="3 4">
    <name type="scientific">Fonsecaea erecta</name>
    <dbReference type="NCBI Taxonomy" id="1367422"/>
    <lineage>
        <taxon>Eukaryota</taxon>
        <taxon>Fungi</taxon>
        <taxon>Dikarya</taxon>
        <taxon>Ascomycota</taxon>
        <taxon>Pezizomycotina</taxon>
        <taxon>Eurotiomycetes</taxon>
        <taxon>Chaetothyriomycetidae</taxon>
        <taxon>Chaetothyriales</taxon>
        <taxon>Herpotrichiellaceae</taxon>
        <taxon>Fonsecaea</taxon>
    </lineage>
</organism>
<accession>A0A178ZQG9</accession>
<keyword evidence="1" id="KW-0479">Metal-binding</keyword>
<comment type="caution">
    <text evidence="3">The sequence shown here is derived from an EMBL/GenBank/DDBJ whole genome shotgun (WGS) entry which is preliminary data.</text>
</comment>
<dbReference type="InterPro" id="IPR002401">
    <property type="entry name" value="Cyt_P450_E_grp-I"/>
</dbReference>
<evidence type="ECO:0000256" key="1">
    <source>
        <dbReference type="PIRSR" id="PIRSR602401-1"/>
    </source>
</evidence>
<dbReference type="GO" id="GO:0020037">
    <property type="term" value="F:heme binding"/>
    <property type="evidence" value="ECO:0007669"/>
    <property type="project" value="InterPro"/>
</dbReference>
<evidence type="ECO:0000313" key="4">
    <source>
        <dbReference type="Proteomes" id="UP000078343"/>
    </source>
</evidence>
<keyword evidence="4" id="KW-1185">Reference proteome</keyword>
<keyword evidence="1" id="KW-0349">Heme</keyword>
<dbReference type="Proteomes" id="UP000078343">
    <property type="component" value="Unassembled WGS sequence"/>
</dbReference>